<evidence type="ECO:0000256" key="1">
    <source>
        <dbReference type="ARBA" id="ARBA00004370"/>
    </source>
</evidence>
<keyword evidence="2" id="KW-0812">Transmembrane</keyword>
<gene>
    <name evidence="5" type="primary">WBGene00278397</name>
</gene>
<evidence type="ECO:0000256" key="2">
    <source>
        <dbReference type="ARBA" id="ARBA00022692"/>
    </source>
</evidence>
<proteinExistence type="predicted"/>
<comment type="subcellular location">
    <subcellularLocation>
        <location evidence="1">Membrane</location>
    </subcellularLocation>
</comment>
<dbReference type="Proteomes" id="UP000005239">
    <property type="component" value="Unassembled WGS sequence"/>
</dbReference>
<dbReference type="InterPro" id="IPR017452">
    <property type="entry name" value="GPCR_Rhodpsn_7TM"/>
</dbReference>
<name>A0A2A6BJ64_PRIPA</name>
<protein>
    <submittedName>
        <fullName evidence="5">G protein-coupled receptor</fullName>
    </submittedName>
</protein>
<accession>A0A2A6BJ64</accession>
<evidence type="ECO:0000256" key="3">
    <source>
        <dbReference type="ARBA" id="ARBA00022989"/>
    </source>
</evidence>
<dbReference type="Pfam" id="PF10328">
    <property type="entry name" value="7TM_GPCR_Srx"/>
    <property type="match status" value="1"/>
</dbReference>
<dbReference type="SUPFAM" id="SSF81321">
    <property type="entry name" value="Family A G protein-coupled receptor-like"/>
    <property type="match status" value="1"/>
</dbReference>
<organism evidence="5 6">
    <name type="scientific">Pristionchus pacificus</name>
    <name type="common">Parasitic nematode worm</name>
    <dbReference type="NCBI Taxonomy" id="54126"/>
    <lineage>
        <taxon>Eukaryota</taxon>
        <taxon>Metazoa</taxon>
        <taxon>Ecdysozoa</taxon>
        <taxon>Nematoda</taxon>
        <taxon>Chromadorea</taxon>
        <taxon>Rhabditida</taxon>
        <taxon>Rhabditina</taxon>
        <taxon>Diplogasteromorpha</taxon>
        <taxon>Diplogasteroidea</taxon>
        <taxon>Neodiplogasteridae</taxon>
        <taxon>Pristionchus</taxon>
    </lineage>
</organism>
<dbReference type="GO" id="GO:0016020">
    <property type="term" value="C:membrane"/>
    <property type="evidence" value="ECO:0007669"/>
    <property type="project" value="UniProtKB-SubCell"/>
</dbReference>
<evidence type="ECO:0000313" key="5">
    <source>
        <dbReference type="EnsemblMetazoa" id="PPA40028.1"/>
    </source>
</evidence>
<keyword evidence="4" id="KW-0472">Membrane</keyword>
<accession>A0A8R1YZB7</accession>
<dbReference type="EnsemblMetazoa" id="PPA40028.1">
    <property type="protein sequence ID" value="PPA40028.1"/>
    <property type="gene ID" value="WBGene00278397"/>
</dbReference>
<dbReference type="PROSITE" id="PS50262">
    <property type="entry name" value="G_PROTEIN_RECEP_F1_2"/>
    <property type="match status" value="1"/>
</dbReference>
<reference evidence="5" key="2">
    <citation type="submission" date="2022-06" db="UniProtKB">
        <authorList>
            <consortium name="EnsemblMetazoa"/>
        </authorList>
    </citation>
    <scope>IDENTIFICATION</scope>
    <source>
        <strain evidence="5">PS312</strain>
    </source>
</reference>
<dbReference type="OrthoDB" id="5874085at2759"/>
<reference evidence="6" key="1">
    <citation type="journal article" date="2008" name="Nat. Genet.">
        <title>The Pristionchus pacificus genome provides a unique perspective on nematode lifestyle and parasitism.</title>
        <authorList>
            <person name="Dieterich C."/>
            <person name="Clifton S.W."/>
            <person name="Schuster L.N."/>
            <person name="Chinwalla A."/>
            <person name="Delehaunty K."/>
            <person name="Dinkelacker I."/>
            <person name="Fulton L."/>
            <person name="Fulton R."/>
            <person name="Godfrey J."/>
            <person name="Minx P."/>
            <person name="Mitreva M."/>
            <person name="Roeseler W."/>
            <person name="Tian H."/>
            <person name="Witte H."/>
            <person name="Yang S.P."/>
            <person name="Wilson R.K."/>
            <person name="Sommer R.J."/>
        </authorList>
    </citation>
    <scope>NUCLEOTIDE SEQUENCE [LARGE SCALE GENOMIC DNA]</scope>
    <source>
        <strain evidence="6">PS312</strain>
    </source>
</reference>
<dbReference type="InterPro" id="IPR019430">
    <property type="entry name" value="7TM_GPCR_serpentine_rcpt_Srx"/>
</dbReference>
<sequence>MDSEELRMATVIVHTASIFGFTTNVIAILTIVMSIKLRTSSMILKFRFGILCACLAANNTFVLVLNSTWYLMPADGIFVLGSSLSRAVGVIGLALFVMGIRFHILISFNRLIVLAFPLTLRYRNEQDGSSHFGSRLVISTMFPTCFKYAIPTSVCTHAVQLTICANEIGKFYELLVRNLILLFVCCSYFNYLPISVEFGIVMQTSEYDGVLV</sequence>
<dbReference type="AlphaFoldDB" id="A0A2A6BJ64"/>
<evidence type="ECO:0000313" key="6">
    <source>
        <dbReference type="Proteomes" id="UP000005239"/>
    </source>
</evidence>
<keyword evidence="6" id="KW-1185">Reference proteome</keyword>
<evidence type="ECO:0000256" key="4">
    <source>
        <dbReference type="ARBA" id="ARBA00023136"/>
    </source>
</evidence>
<keyword evidence="3" id="KW-1133">Transmembrane helix</keyword>